<gene>
    <name evidence="2" type="ORF">CXG81DRAFT_21169</name>
</gene>
<dbReference type="EMBL" id="ML014388">
    <property type="protein sequence ID" value="RKO98636.1"/>
    <property type="molecule type" value="Genomic_DNA"/>
</dbReference>
<reference evidence="3" key="1">
    <citation type="journal article" date="2018" name="Nat. Microbiol.">
        <title>Leveraging single-cell genomics to expand the fungal tree of life.</title>
        <authorList>
            <person name="Ahrendt S.R."/>
            <person name="Quandt C.A."/>
            <person name="Ciobanu D."/>
            <person name="Clum A."/>
            <person name="Salamov A."/>
            <person name="Andreopoulos B."/>
            <person name="Cheng J.F."/>
            <person name="Woyke T."/>
            <person name="Pelin A."/>
            <person name="Henrissat B."/>
            <person name="Reynolds N.K."/>
            <person name="Benny G.L."/>
            <person name="Smith M.E."/>
            <person name="James T.Y."/>
            <person name="Grigoriev I.V."/>
        </authorList>
    </citation>
    <scope>NUCLEOTIDE SEQUENCE [LARGE SCALE GENOMIC DNA]</scope>
    <source>
        <strain evidence="3">ATCC 52028</strain>
    </source>
</reference>
<evidence type="ECO:0000313" key="3">
    <source>
        <dbReference type="Proteomes" id="UP000274922"/>
    </source>
</evidence>
<feature type="compositionally biased region" description="Low complexity" evidence="1">
    <location>
        <begin position="11"/>
        <end position="22"/>
    </location>
</feature>
<proteinExistence type="predicted"/>
<feature type="region of interest" description="Disordered" evidence="1">
    <location>
        <begin position="1"/>
        <end position="87"/>
    </location>
</feature>
<sequence>MDNKAEPQYNPYAAGSAPPQGGAPAGGEGDRGYHGYPPQGGYNNSYPPQQQGYGGGYPQQGYGGGYQQPQYQPQYQPPPQQPYKQSSNNGCLTGLLAGLACCCCLDCIF</sequence>
<name>A0A4P9X2K7_9FUNG</name>
<dbReference type="Proteomes" id="UP000274922">
    <property type="component" value="Unassembled WGS sequence"/>
</dbReference>
<protein>
    <submittedName>
        <fullName evidence="2">Uncharacterized protein</fullName>
    </submittedName>
</protein>
<feature type="compositionally biased region" description="Gly residues" evidence="1">
    <location>
        <begin position="52"/>
        <end position="66"/>
    </location>
</feature>
<evidence type="ECO:0000256" key="1">
    <source>
        <dbReference type="SAM" id="MobiDB-lite"/>
    </source>
</evidence>
<organism evidence="2 3">
    <name type="scientific">Caulochytrium protostelioides</name>
    <dbReference type="NCBI Taxonomy" id="1555241"/>
    <lineage>
        <taxon>Eukaryota</taxon>
        <taxon>Fungi</taxon>
        <taxon>Fungi incertae sedis</taxon>
        <taxon>Chytridiomycota</taxon>
        <taxon>Chytridiomycota incertae sedis</taxon>
        <taxon>Chytridiomycetes</taxon>
        <taxon>Caulochytriales</taxon>
        <taxon>Caulochytriaceae</taxon>
        <taxon>Caulochytrium</taxon>
    </lineage>
</organism>
<accession>A0A4P9X2K7</accession>
<dbReference type="AlphaFoldDB" id="A0A4P9X2K7"/>
<evidence type="ECO:0000313" key="2">
    <source>
        <dbReference type="EMBL" id="RKO98636.1"/>
    </source>
</evidence>
<keyword evidence="3" id="KW-1185">Reference proteome</keyword>